<keyword evidence="2 4" id="KW-0472">Membrane</keyword>
<dbReference type="InterPro" id="IPR006665">
    <property type="entry name" value="OmpA-like"/>
</dbReference>
<feature type="domain" description="OmpA-like" evidence="6">
    <location>
        <begin position="102"/>
        <end position="219"/>
    </location>
</feature>
<dbReference type="STRING" id="913024.SAMN05421741_13429"/>
<sequence>MKKLNVYVLSTALLAGSFLTSCNTVKNANNTQKAAVVGATAGAVLGGVLGNNVGSKNNSALGAVLGGVIGGTAGAIIGKNMDKQAQQIETALPGATVERVGEGIKVVLNENTVNFNFDSAELTSTAKGNLDKIAKVLIDNPKTLITIYGYTDSVGKDEYNMKLSRSRANAVKSYLGTKGIGVKRITAQGMGEADPIASNDTKEGQAKNRRVEFGIVANEDMIDDARKEAARY</sequence>
<organism evidence="7 8">
    <name type="scientific">Paenimyroides ummariense</name>
    <dbReference type="NCBI Taxonomy" id="913024"/>
    <lineage>
        <taxon>Bacteria</taxon>
        <taxon>Pseudomonadati</taxon>
        <taxon>Bacteroidota</taxon>
        <taxon>Flavobacteriia</taxon>
        <taxon>Flavobacteriales</taxon>
        <taxon>Flavobacteriaceae</taxon>
        <taxon>Paenimyroides</taxon>
    </lineage>
</organism>
<comment type="subcellular location">
    <subcellularLocation>
        <location evidence="1">Cell outer membrane</location>
    </subcellularLocation>
</comment>
<proteinExistence type="predicted"/>
<feature type="signal peptide" evidence="5">
    <location>
        <begin position="1"/>
        <end position="28"/>
    </location>
</feature>
<evidence type="ECO:0000259" key="6">
    <source>
        <dbReference type="PROSITE" id="PS51123"/>
    </source>
</evidence>
<dbReference type="PANTHER" id="PTHR30329:SF21">
    <property type="entry name" value="LIPOPROTEIN YIAD-RELATED"/>
    <property type="match status" value="1"/>
</dbReference>
<dbReference type="InterPro" id="IPR050330">
    <property type="entry name" value="Bact_OuterMem_StrucFunc"/>
</dbReference>
<dbReference type="PANTHER" id="PTHR30329">
    <property type="entry name" value="STATOR ELEMENT OF FLAGELLAR MOTOR COMPLEX"/>
    <property type="match status" value="1"/>
</dbReference>
<evidence type="ECO:0000256" key="3">
    <source>
        <dbReference type="ARBA" id="ARBA00023237"/>
    </source>
</evidence>
<dbReference type="CDD" id="cd07185">
    <property type="entry name" value="OmpA_C-like"/>
    <property type="match status" value="1"/>
</dbReference>
<protein>
    <submittedName>
        <fullName evidence="7">Outer membrane protein OmpA</fullName>
    </submittedName>
</protein>
<dbReference type="Proteomes" id="UP000199036">
    <property type="component" value="Unassembled WGS sequence"/>
</dbReference>
<dbReference type="EMBL" id="FOVI01000034">
    <property type="protein sequence ID" value="SFO29826.1"/>
    <property type="molecule type" value="Genomic_DNA"/>
</dbReference>
<dbReference type="AlphaFoldDB" id="A0A1I5G1K1"/>
<keyword evidence="8" id="KW-1185">Reference proteome</keyword>
<gene>
    <name evidence="7" type="ORF">SAMN05421741_13429</name>
</gene>
<reference evidence="8" key="1">
    <citation type="submission" date="2016-10" db="EMBL/GenBank/DDBJ databases">
        <authorList>
            <person name="Varghese N."/>
            <person name="Submissions S."/>
        </authorList>
    </citation>
    <scope>NUCLEOTIDE SEQUENCE [LARGE SCALE GENOMIC DNA]</scope>
    <source>
        <strain evidence="8">DS-12</strain>
    </source>
</reference>
<dbReference type="RefSeq" id="WP_091526140.1">
    <property type="nucleotide sequence ID" value="NZ_FOVI01000034.1"/>
</dbReference>
<evidence type="ECO:0000256" key="5">
    <source>
        <dbReference type="SAM" id="SignalP"/>
    </source>
</evidence>
<name>A0A1I5G1K1_9FLAO</name>
<evidence type="ECO:0000256" key="4">
    <source>
        <dbReference type="PROSITE-ProRule" id="PRU00473"/>
    </source>
</evidence>
<keyword evidence="5" id="KW-0732">Signal</keyword>
<dbReference type="InterPro" id="IPR006664">
    <property type="entry name" value="OMP_bac"/>
</dbReference>
<dbReference type="PROSITE" id="PS51123">
    <property type="entry name" value="OMPA_2"/>
    <property type="match status" value="1"/>
</dbReference>
<dbReference type="Pfam" id="PF13488">
    <property type="entry name" value="Gly-zipper_Omp"/>
    <property type="match status" value="1"/>
</dbReference>
<dbReference type="SUPFAM" id="SSF103088">
    <property type="entry name" value="OmpA-like"/>
    <property type="match status" value="1"/>
</dbReference>
<dbReference type="Gene3D" id="3.30.1330.60">
    <property type="entry name" value="OmpA-like domain"/>
    <property type="match status" value="1"/>
</dbReference>
<accession>A0A1I5G1K1</accession>
<dbReference type="InterPro" id="IPR039567">
    <property type="entry name" value="Gly-zipper"/>
</dbReference>
<dbReference type="InterPro" id="IPR036737">
    <property type="entry name" value="OmpA-like_sf"/>
</dbReference>
<dbReference type="PRINTS" id="PR01021">
    <property type="entry name" value="OMPADOMAIN"/>
</dbReference>
<evidence type="ECO:0000313" key="7">
    <source>
        <dbReference type="EMBL" id="SFO29826.1"/>
    </source>
</evidence>
<feature type="chain" id="PRO_5011567276" evidence="5">
    <location>
        <begin position="29"/>
        <end position="232"/>
    </location>
</feature>
<dbReference type="PROSITE" id="PS51257">
    <property type="entry name" value="PROKAR_LIPOPROTEIN"/>
    <property type="match status" value="1"/>
</dbReference>
<evidence type="ECO:0000256" key="2">
    <source>
        <dbReference type="ARBA" id="ARBA00023136"/>
    </source>
</evidence>
<keyword evidence="3" id="KW-0998">Cell outer membrane</keyword>
<dbReference type="GO" id="GO:0009279">
    <property type="term" value="C:cell outer membrane"/>
    <property type="evidence" value="ECO:0007669"/>
    <property type="project" value="UniProtKB-SubCell"/>
</dbReference>
<evidence type="ECO:0000256" key="1">
    <source>
        <dbReference type="ARBA" id="ARBA00004442"/>
    </source>
</evidence>
<dbReference type="Pfam" id="PF00691">
    <property type="entry name" value="OmpA"/>
    <property type="match status" value="1"/>
</dbReference>
<evidence type="ECO:0000313" key="8">
    <source>
        <dbReference type="Proteomes" id="UP000199036"/>
    </source>
</evidence>
<dbReference type="OrthoDB" id="9782229at2"/>